<feature type="compositionally biased region" description="Acidic residues" evidence="1">
    <location>
        <begin position="500"/>
        <end position="519"/>
    </location>
</feature>
<dbReference type="EMBL" id="JAULSY010000017">
    <property type="protein sequence ID" value="KAK0671966.1"/>
    <property type="molecule type" value="Genomic_DNA"/>
</dbReference>
<evidence type="ECO:0000313" key="3">
    <source>
        <dbReference type="Proteomes" id="UP001174997"/>
    </source>
</evidence>
<evidence type="ECO:0000313" key="2">
    <source>
        <dbReference type="EMBL" id="KAK0671966.1"/>
    </source>
</evidence>
<feature type="region of interest" description="Disordered" evidence="1">
    <location>
        <begin position="444"/>
        <end position="528"/>
    </location>
</feature>
<reference evidence="2" key="1">
    <citation type="submission" date="2023-06" db="EMBL/GenBank/DDBJ databases">
        <title>Genome-scale phylogeny and comparative genomics of the fungal order Sordariales.</title>
        <authorList>
            <consortium name="Lawrence Berkeley National Laboratory"/>
            <person name="Hensen N."/>
            <person name="Bonometti L."/>
            <person name="Westerberg I."/>
            <person name="Brannstrom I.O."/>
            <person name="Guillou S."/>
            <person name="Cros-Aarteil S."/>
            <person name="Calhoun S."/>
            <person name="Haridas S."/>
            <person name="Kuo A."/>
            <person name="Mondo S."/>
            <person name="Pangilinan J."/>
            <person name="Riley R."/>
            <person name="Labutti K."/>
            <person name="Andreopoulos B."/>
            <person name="Lipzen A."/>
            <person name="Chen C."/>
            <person name="Yanf M."/>
            <person name="Daum C."/>
            <person name="Ng V."/>
            <person name="Clum A."/>
            <person name="Steindorff A."/>
            <person name="Ohm R."/>
            <person name="Martin F."/>
            <person name="Silar P."/>
            <person name="Natvig D."/>
            <person name="Lalanne C."/>
            <person name="Gautier V."/>
            <person name="Ament-Velasquez S.L."/>
            <person name="Kruys A."/>
            <person name="Hutchinson M.I."/>
            <person name="Powell A.J."/>
            <person name="Barry K."/>
            <person name="Miller A.N."/>
            <person name="Grigoriev I.V."/>
            <person name="Debuchy R."/>
            <person name="Gladieux P."/>
            <person name="Thoren M.H."/>
            <person name="Johannesson H."/>
        </authorList>
    </citation>
    <scope>NUCLEOTIDE SEQUENCE</scope>
    <source>
        <strain evidence="2">CBS 307.81</strain>
    </source>
</reference>
<feature type="region of interest" description="Disordered" evidence="1">
    <location>
        <begin position="117"/>
        <end position="144"/>
    </location>
</feature>
<evidence type="ECO:0000256" key="1">
    <source>
        <dbReference type="SAM" id="MobiDB-lite"/>
    </source>
</evidence>
<keyword evidence="3" id="KW-1185">Reference proteome</keyword>
<feature type="compositionally biased region" description="Basic and acidic residues" evidence="1">
    <location>
        <begin position="451"/>
        <end position="464"/>
    </location>
</feature>
<feature type="compositionally biased region" description="Acidic residues" evidence="1">
    <location>
        <begin position="465"/>
        <end position="490"/>
    </location>
</feature>
<organism evidence="2 3">
    <name type="scientific">Cercophora samala</name>
    <dbReference type="NCBI Taxonomy" id="330535"/>
    <lineage>
        <taxon>Eukaryota</taxon>
        <taxon>Fungi</taxon>
        <taxon>Dikarya</taxon>
        <taxon>Ascomycota</taxon>
        <taxon>Pezizomycotina</taxon>
        <taxon>Sordariomycetes</taxon>
        <taxon>Sordariomycetidae</taxon>
        <taxon>Sordariales</taxon>
        <taxon>Lasiosphaeriaceae</taxon>
        <taxon>Cercophora</taxon>
    </lineage>
</organism>
<dbReference type="AlphaFoldDB" id="A0AA40DCY9"/>
<comment type="caution">
    <text evidence="2">The sequence shown here is derived from an EMBL/GenBank/DDBJ whole genome shotgun (WGS) entry which is preliminary data.</text>
</comment>
<dbReference type="Proteomes" id="UP001174997">
    <property type="component" value="Unassembled WGS sequence"/>
</dbReference>
<protein>
    <submittedName>
        <fullName evidence="2">Uncharacterized protein</fullName>
    </submittedName>
</protein>
<name>A0AA40DCY9_9PEZI</name>
<proteinExistence type="predicted"/>
<accession>A0AA40DCY9</accession>
<gene>
    <name evidence="2" type="ORF">QBC41DRAFT_384020</name>
</gene>
<sequence length="591" mass="65453">MATSCLFTCFPLLPIRTHEPTNPTATTPQDHRQLQAAKNFPTTATPQIIFDIDAKMCLEFTTVPRSEIIIAILAEEDRSLFAKLDSMGVIPEDHSESDALRFHIMCFLAQIPLSAQDSSASPSEPSPKKVAFSCNSPHYKSPSPLKLRKKKKLFGVSILPTVKTHKEYTCTEATQPLSIIWPSDNSNNLLPTNSQPPTCRPHLTLSCTDPSPWTTPDEDPRTPCHHTSWYAAISTLSQHASKLLAEALTAHNITNLSAPLASLSEARALEVNILPKLHLAYSLYTARIFITGRFKKVVIHLCRRSVRSLTHANALILEHKKPWTALENWLAELKAVYDVLNTMHLWLDEAGKKLDKAVRYLAEAGGGKKEGATGMTRGEMLPLYRCMIEVKGWIRKGAIQGVREDKERVRQAVRELMELLHPLTGLGHDKAVVEALGGLWKVDQMEEEGGSNDKKEEGINPEEKGSDDEMGEGDASSDSDGSDGSDDASGSDDSNVSEKSDEEVEDANDSNEEMKDDESDAAKDDVFDAGIEVSKDDLDDAFDREMQEQKFAICGTILEVAVEVRSVCETWRNHLAFIQAIERGQLNDHQD</sequence>